<evidence type="ECO:0000256" key="7">
    <source>
        <dbReference type="SAM" id="Phobius"/>
    </source>
</evidence>
<keyword evidence="6 7" id="KW-0472">Membrane</keyword>
<dbReference type="PANTHER" id="PTHR24221">
    <property type="entry name" value="ATP-BINDING CASSETTE SUB-FAMILY B"/>
    <property type="match status" value="1"/>
</dbReference>
<dbReference type="GO" id="GO:0016887">
    <property type="term" value="F:ATP hydrolysis activity"/>
    <property type="evidence" value="ECO:0007669"/>
    <property type="project" value="InterPro"/>
</dbReference>
<dbReference type="PROSITE" id="PS50929">
    <property type="entry name" value="ABC_TM1F"/>
    <property type="match status" value="1"/>
</dbReference>
<dbReference type="InterPro" id="IPR025662">
    <property type="entry name" value="Sigma_54_int_dom_ATP-bd_1"/>
</dbReference>
<feature type="transmembrane region" description="Helical" evidence="7">
    <location>
        <begin position="12"/>
        <end position="38"/>
    </location>
</feature>
<comment type="caution">
    <text evidence="10">The sequence shown here is derived from an EMBL/GenBank/DDBJ whole genome shotgun (WGS) entry which is preliminary data.</text>
</comment>
<dbReference type="SUPFAM" id="SSF90123">
    <property type="entry name" value="ABC transporter transmembrane region"/>
    <property type="match status" value="1"/>
</dbReference>
<name>A0A0E2E531_TREDN</name>
<dbReference type="AlphaFoldDB" id="A0A0E2E531"/>
<dbReference type="PROSITE" id="PS50893">
    <property type="entry name" value="ABC_TRANSPORTER_2"/>
    <property type="match status" value="1"/>
</dbReference>
<dbReference type="EMBL" id="AGDV01000014">
    <property type="protein sequence ID" value="EMB32489.1"/>
    <property type="molecule type" value="Genomic_DNA"/>
</dbReference>
<dbReference type="GO" id="GO:0005886">
    <property type="term" value="C:plasma membrane"/>
    <property type="evidence" value="ECO:0007669"/>
    <property type="project" value="UniProtKB-SubCell"/>
</dbReference>
<dbReference type="Gene3D" id="3.40.50.300">
    <property type="entry name" value="P-loop containing nucleotide triphosphate hydrolases"/>
    <property type="match status" value="1"/>
</dbReference>
<dbReference type="PATRIC" id="fig|999432.5.peg.1778"/>
<gene>
    <name evidence="10" type="ORF">HMPREF9726_01713</name>
</gene>
<keyword evidence="4" id="KW-0067">ATP-binding</keyword>
<dbReference type="PROSITE" id="PS00675">
    <property type="entry name" value="SIGMA54_INTERACT_1"/>
    <property type="match status" value="1"/>
</dbReference>
<dbReference type="Proteomes" id="UP000011705">
    <property type="component" value="Chromosome"/>
</dbReference>
<evidence type="ECO:0000256" key="2">
    <source>
        <dbReference type="ARBA" id="ARBA00022692"/>
    </source>
</evidence>
<evidence type="ECO:0000256" key="6">
    <source>
        <dbReference type="ARBA" id="ARBA00023136"/>
    </source>
</evidence>
<evidence type="ECO:0000259" key="8">
    <source>
        <dbReference type="PROSITE" id="PS50893"/>
    </source>
</evidence>
<sequence>MSNKPKLKVFSFYMSFIFLFLLGAQYILLDLYSSRLFAFQENLLSLKTIQARPLVETLVLIAGLLFINILAHFAIIRFGRRKLQIKKDMVEKYLNLPFTYYYDVNYAQVLDSLQSYPEFFINDVLKIYRLFFNAVICVLIFIKLFYVSAMLSVLSLGLLFIFFLIDRFFLRLIRNIDKLRIKTAPSLYKELGDSVSGRLDIRSVNSHKYFEQGIFLKMDKLCNGCFKKKEGIAISRNNLERIIQKVLPLLSLLVALFLFKDKSAGNTIMPFYMLFILLPNPLSTISIFEHIKNLKTMIEPIEEVLQKEEAKRGSALFNYDDINVNSLTVNLRNQYLLNNVNLNIKRCEKVLIIGDSGSGKSVFLNCLMGADYNQKGQVNYGSTEVKEFSSESFLQNTSFLDLKGLVLPGTLRYNLLLNSLEKISDDALKPLIRSVGIAEFIPFLHDLDTVLDPDTLSDGERITVSLLRELIKKPQIFFLDETFSSLDVAVEDCFLKYLMSTDSTVIMISHKKEHVQYFERVLYFQAGNIRVDIKAKYALTNPPIKDFYNSVYQNMQKGENL</sequence>
<dbReference type="SMART" id="SM00382">
    <property type="entry name" value="AAA"/>
    <property type="match status" value="1"/>
</dbReference>
<evidence type="ECO:0000256" key="1">
    <source>
        <dbReference type="ARBA" id="ARBA00004651"/>
    </source>
</evidence>
<dbReference type="GO" id="GO:0140359">
    <property type="term" value="F:ABC-type transporter activity"/>
    <property type="evidence" value="ECO:0007669"/>
    <property type="project" value="InterPro"/>
</dbReference>
<dbReference type="GO" id="GO:0005524">
    <property type="term" value="F:ATP binding"/>
    <property type="evidence" value="ECO:0007669"/>
    <property type="project" value="UniProtKB-KW"/>
</dbReference>
<feature type="domain" description="ABC transporter" evidence="8">
    <location>
        <begin position="322"/>
        <end position="551"/>
    </location>
</feature>
<keyword evidence="2 7" id="KW-0812">Transmembrane</keyword>
<dbReference type="Gene3D" id="1.20.1560.10">
    <property type="entry name" value="ABC transporter type 1, transmembrane domain"/>
    <property type="match status" value="1"/>
</dbReference>
<dbReference type="InterPro" id="IPR036640">
    <property type="entry name" value="ABC1_TM_sf"/>
</dbReference>
<dbReference type="InterPro" id="IPR011527">
    <property type="entry name" value="ABC1_TM_dom"/>
</dbReference>
<feature type="transmembrane region" description="Helical" evidence="7">
    <location>
        <begin position="58"/>
        <end position="79"/>
    </location>
</feature>
<protein>
    <recommendedName>
        <fullName evidence="11">ABC transporter domain-containing protein</fullName>
    </recommendedName>
</protein>
<dbReference type="PANTHER" id="PTHR24221:SF654">
    <property type="entry name" value="ATP-BINDING CASSETTE SUB-FAMILY B MEMBER 6"/>
    <property type="match status" value="1"/>
</dbReference>
<dbReference type="InterPro" id="IPR003439">
    <property type="entry name" value="ABC_transporter-like_ATP-bd"/>
</dbReference>
<organism evidence="10">
    <name type="scientific">Treponema denticola H-22</name>
    <dbReference type="NCBI Taxonomy" id="999432"/>
    <lineage>
        <taxon>Bacteria</taxon>
        <taxon>Pseudomonadati</taxon>
        <taxon>Spirochaetota</taxon>
        <taxon>Spirochaetia</taxon>
        <taxon>Spirochaetales</taxon>
        <taxon>Treponemataceae</taxon>
        <taxon>Treponema</taxon>
    </lineage>
</organism>
<evidence type="ECO:0008006" key="11">
    <source>
        <dbReference type="Google" id="ProtNLM"/>
    </source>
</evidence>
<reference evidence="10" key="1">
    <citation type="submission" date="2012-01" db="EMBL/GenBank/DDBJ databases">
        <title>The Genome Sequence of Treponema denticola H-22.</title>
        <authorList>
            <consortium name="The Broad Institute Genome Sequencing Platform"/>
            <person name="Earl A."/>
            <person name="Ward D."/>
            <person name="Feldgarden M."/>
            <person name="Gevers D."/>
            <person name="Blanton J.M."/>
            <person name="Fenno C.J."/>
            <person name="Baranova O.V."/>
            <person name="Mathney J."/>
            <person name="Dewhirst F.E."/>
            <person name="Izard J."/>
            <person name="Young S.K."/>
            <person name="Zeng Q."/>
            <person name="Gargeya S."/>
            <person name="Fitzgerald M."/>
            <person name="Haas B."/>
            <person name="Abouelleil A."/>
            <person name="Alvarado L."/>
            <person name="Arachchi H.M."/>
            <person name="Berlin A."/>
            <person name="Chapman S.B."/>
            <person name="Gearin G."/>
            <person name="Goldberg J."/>
            <person name="Griggs A."/>
            <person name="Gujja S."/>
            <person name="Hansen M."/>
            <person name="Heiman D."/>
            <person name="Howarth C."/>
            <person name="Larimer J."/>
            <person name="Lui A."/>
            <person name="MacDonald P.J.P."/>
            <person name="McCowen C."/>
            <person name="Montmayeur A."/>
            <person name="Murphy C."/>
            <person name="Neiman D."/>
            <person name="Pearson M."/>
            <person name="Priest M."/>
            <person name="Roberts A."/>
            <person name="Saif S."/>
            <person name="Shea T."/>
            <person name="Sisk P."/>
            <person name="Stolte C."/>
            <person name="Sykes S."/>
            <person name="Wortman J."/>
            <person name="Nusbaum C."/>
            <person name="Birren B."/>
        </authorList>
    </citation>
    <scope>NUCLEOTIDE SEQUENCE [LARGE SCALE GENOMIC DNA]</scope>
    <source>
        <strain evidence="10">H-22</strain>
    </source>
</reference>
<keyword evidence="5 7" id="KW-1133">Transmembrane helix</keyword>
<dbReference type="InterPro" id="IPR039421">
    <property type="entry name" value="Type_1_exporter"/>
</dbReference>
<dbReference type="InterPro" id="IPR003593">
    <property type="entry name" value="AAA+_ATPase"/>
</dbReference>
<accession>A0A0E2E531</accession>
<dbReference type="InterPro" id="IPR027417">
    <property type="entry name" value="P-loop_NTPase"/>
</dbReference>
<dbReference type="HOGENOM" id="CLU_485650_0_0_12"/>
<dbReference type="GO" id="GO:0034040">
    <property type="term" value="F:ATPase-coupled lipid transmembrane transporter activity"/>
    <property type="evidence" value="ECO:0007669"/>
    <property type="project" value="TreeGrafter"/>
</dbReference>
<evidence type="ECO:0000256" key="3">
    <source>
        <dbReference type="ARBA" id="ARBA00022741"/>
    </source>
</evidence>
<keyword evidence="3" id="KW-0547">Nucleotide-binding</keyword>
<dbReference type="RefSeq" id="WP_002684888.1">
    <property type="nucleotide sequence ID" value="NZ_CM001795.1"/>
</dbReference>
<comment type="subcellular location">
    <subcellularLocation>
        <location evidence="1">Cell membrane</location>
        <topology evidence="1">Multi-pass membrane protein</topology>
    </subcellularLocation>
</comment>
<evidence type="ECO:0000313" key="10">
    <source>
        <dbReference type="EMBL" id="EMB32489.1"/>
    </source>
</evidence>
<evidence type="ECO:0000259" key="9">
    <source>
        <dbReference type="PROSITE" id="PS50929"/>
    </source>
</evidence>
<dbReference type="SUPFAM" id="SSF52540">
    <property type="entry name" value="P-loop containing nucleoside triphosphate hydrolases"/>
    <property type="match status" value="1"/>
</dbReference>
<evidence type="ECO:0000256" key="5">
    <source>
        <dbReference type="ARBA" id="ARBA00022989"/>
    </source>
</evidence>
<feature type="transmembrane region" description="Helical" evidence="7">
    <location>
        <begin position="127"/>
        <end position="146"/>
    </location>
</feature>
<dbReference type="Pfam" id="PF00005">
    <property type="entry name" value="ABC_tran"/>
    <property type="match status" value="1"/>
</dbReference>
<evidence type="ECO:0000256" key="4">
    <source>
        <dbReference type="ARBA" id="ARBA00022840"/>
    </source>
</evidence>
<proteinExistence type="predicted"/>
<feature type="domain" description="ABC transmembrane type-1" evidence="9">
    <location>
        <begin position="58"/>
        <end position="286"/>
    </location>
</feature>